<dbReference type="Proteomes" id="UP001152622">
    <property type="component" value="Chromosome 10"/>
</dbReference>
<evidence type="ECO:0000313" key="2">
    <source>
        <dbReference type="Proteomes" id="UP001152622"/>
    </source>
</evidence>
<dbReference type="OrthoDB" id="8551997at2759"/>
<gene>
    <name evidence="1" type="ORF">SKAU_G00264920</name>
</gene>
<dbReference type="AlphaFoldDB" id="A0A9Q1EZ61"/>
<dbReference type="EMBL" id="JAINUF010000010">
    <property type="protein sequence ID" value="KAJ8347903.1"/>
    <property type="molecule type" value="Genomic_DNA"/>
</dbReference>
<organism evidence="1 2">
    <name type="scientific">Synaphobranchus kaupii</name>
    <name type="common">Kaup's arrowtooth eel</name>
    <dbReference type="NCBI Taxonomy" id="118154"/>
    <lineage>
        <taxon>Eukaryota</taxon>
        <taxon>Metazoa</taxon>
        <taxon>Chordata</taxon>
        <taxon>Craniata</taxon>
        <taxon>Vertebrata</taxon>
        <taxon>Euteleostomi</taxon>
        <taxon>Actinopterygii</taxon>
        <taxon>Neopterygii</taxon>
        <taxon>Teleostei</taxon>
        <taxon>Anguilliformes</taxon>
        <taxon>Synaphobranchidae</taxon>
        <taxon>Synaphobranchus</taxon>
    </lineage>
</organism>
<name>A0A9Q1EZ61_SYNKA</name>
<evidence type="ECO:0000313" key="1">
    <source>
        <dbReference type="EMBL" id="KAJ8347903.1"/>
    </source>
</evidence>
<proteinExistence type="predicted"/>
<reference evidence="1" key="1">
    <citation type="journal article" date="2023" name="Science">
        <title>Genome structures resolve the early diversification of teleost fishes.</title>
        <authorList>
            <person name="Parey E."/>
            <person name="Louis A."/>
            <person name="Montfort J."/>
            <person name="Bouchez O."/>
            <person name="Roques C."/>
            <person name="Iampietro C."/>
            <person name="Lluch J."/>
            <person name="Castinel A."/>
            <person name="Donnadieu C."/>
            <person name="Desvignes T."/>
            <person name="Floi Bucao C."/>
            <person name="Jouanno E."/>
            <person name="Wen M."/>
            <person name="Mejri S."/>
            <person name="Dirks R."/>
            <person name="Jansen H."/>
            <person name="Henkel C."/>
            <person name="Chen W.J."/>
            <person name="Zahm M."/>
            <person name="Cabau C."/>
            <person name="Klopp C."/>
            <person name="Thompson A.W."/>
            <person name="Robinson-Rechavi M."/>
            <person name="Braasch I."/>
            <person name="Lecointre G."/>
            <person name="Bobe J."/>
            <person name="Postlethwait J.H."/>
            <person name="Berthelot C."/>
            <person name="Roest Crollius H."/>
            <person name="Guiguen Y."/>
        </authorList>
    </citation>
    <scope>NUCLEOTIDE SEQUENCE</scope>
    <source>
        <strain evidence="1">WJC10195</strain>
    </source>
</reference>
<dbReference type="PANTHER" id="PTHR46880:SF5">
    <property type="entry name" value="DUF4371 DOMAIN-CONTAINING PROTEIN"/>
    <property type="match status" value="1"/>
</dbReference>
<comment type="caution">
    <text evidence="1">The sequence shown here is derived from an EMBL/GenBank/DDBJ whole genome shotgun (WGS) entry which is preliminary data.</text>
</comment>
<accession>A0A9Q1EZ61</accession>
<dbReference type="PANTHER" id="PTHR46880">
    <property type="entry name" value="RAS-ASSOCIATING DOMAIN-CONTAINING PROTEIN"/>
    <property type="match status" value="1"/>
</dbReference>
<keyword evidence="2" id="KW-1185">Reference proteome</keyword>
<sequence length="136" mass="15217">MIAAKAKGPEAPVPLVIESIQRIDEALCLKMTNIMHTAYYVAKKELPFTQFRTLHGLINRTGGKLPDCYESDKACARFIVDIYEMEREKLLNKIKQASYDIKHGNAGGILDAIHAAFEEAGISHWKDWVLAAMGQL</sequence>
<protein>
    <submittedName>
        <fullName evidence="1">Uncharacterized protein</fullName>
    </submittedName>
</protein>